<name>A0ABY8SII5_9GAMM</name>
<evidence type="ECO:0000313" key="3">
    <source>
        <dbReference type="Proteomes" id="UP001238370"/>
    </source>
</evidence>
<sequence length="237" mass="26402">MRKIMLYVAMVWSVLAAMPCWSTTLKVETLSTGMSAGEHSNYWDKWLDHWIVIAPEGCVISNIKEAKYFDDNLLYKYWADMAIVEGEGTREVTLWIKEQREQGYADTSRWKGEVYVKCLGPSRRVQVKSIGYYRGSEKMWAGGLDFDIDVTGGQSVTAEVNDLNFPISNYGCTAYQTIGRASSDIASLTGTIVKKPSESSIQLELASKSGELRARICNTGVGAGRYSWMVTATLAVK</sequence>
<accession>A0ABY8SII5</accession>
<reference evidence="2 3" key="1">
    <citation type="submission" date="2022-03" db="EMBL/GenBank/DDBJ databases">
        <title>Survey of Intraspecific Variation of Edwardsiella anguillarum Isolates from Non-Anguillid Fish Host Originating from Varied Geographic Locations.</title>
        <authorList>
            <person name="Armwood A.R."/>
            <person name="Woodyard E."/>
            <person name="Waldbieser G.C."/>
            <person name="Camus A.C."/>
            <person name="Divya D."/>
            <person name="Tekedar H."/>
            <person name="Soto E."/>
            <person name="Stein C."/>
            <person name="Ucko M."/>
            <person name="Ware C."/>
            <person name="Griffin M.J."/>
        </authorList>
    </citation>
    <scope>NUCLEOTIDE SEQUENCE [LARGE SCALE GENOMIC DNA]</scope>
    <source>
        <strain evidence="2 3">R18-35-2</strain>
    </source>
</reference>
<proteinExistence type="predicted"/>
<keyword evidence="3" id="KW-1185">Reference proteome</keyword>
<protein>
    <submittedName>
        <fullName evidence="2">Uncharacterized protein</fullName>
    </submittedName>
</protein>
<feature type="signal peptide" evidence="1">
    <location>
        <begin position="1"/>
        <end position="16"/>
    </location>
</feature>
<evidence type="ECO:0000256" key="1">
    <source>
        <dbReference type="SAM" id="SignalP"/>
    </source>
</evidence>
<gene>
    <name evidence="2" type="ORF">MQ095_04320</name>
</gene>
<dbReference type="RefSeq" id="WP_034165834.1">
    <property type="nucleotide sequence ID" value="NZ_CP094302.2"/>
</dbReference>
<dbReference type="EMBL" id="CP094302">
    <property type="protein sequence ID" value="WHP84687.1"/>
    <property type="molecule type" value="Genomic_DNA"/>
</dbReference>
<organism evidence="2 3">
    <name type="scientific">Edwardsiella anguillarum</name>
    <dbReference type="NCBI Taxonomy" id="1821960"/>
    <lineage>
        <taxon>Bacteria</taxon>
        <taxon>Pseudomonadati</taxon>
        <taxon>Pseudomonadota</taxon>
        <taxon>Gammaproteobacteria</taxon>
        <taxon>Enterobacterales</taxon>
        <taxon>Hafniaceae</taxon>
        <taxon>Edwardsiella</taxon>
    </lineage>
</organism>
<evidence type="ECO:0000313" key="2">
    <source>
        <dbReference type="EMBL" id="WHP84687.1"/>
    </source>
</evidence>
<keyword evidence="1" id="KW-0732">Signal</keyword>
<feature type="chain" id="PRO_5045819526" evidence="1">
    <location>
        <begin position="17"/>
        <end position="237"/>
    </location>
</feature>
<dbReference type="Proteomes" id="UP001238370">
    <property type="component" value="Chromosome"/>
</dbReference>